<dbReference type="InterPro" id="IPR006094">
    <property type="entry name" value="Oxid_FAD_bind_N"/>
</dbReference>
<dbReference type="Pfam" id="PF01565">
    <property type="entry name" value="FAD_binding_4"/>
    <property type="match status" value="1"/>
</dbReference>
<dbReference type="InterPro" id="IPR016164">
    <property type="entry name" value="FAD-linked_Oxase-like_C"/>
</dbReference>
<keyword evidence="2" id="KW-0285">Flavoprotein</keyword>
<dbReference type="InterPro" id="IPR016167">
    <property type="entry name" value="FAD-bd_PCMH_sub1"/>
</dbReference>
<dbReference type="Gene3D" id="3.30.43.10">
    <property type="entry name" value="Uridine Diphospho-n-acetylenolpyruvylglucosamine Reductase, domain 2"/>
    <property type="match status" value="1"/>
</dbReference>
<evidence type="ECO:0000256" key="1">
    <source>
        <dbReference type="ARBA" id="ARBA00001974"/>
    </source>
</evidence>
<dbReference type="InterPro" id="IPR016169">
    <property type="entry name" value="FAD-bd_PCMH_sub2"/>
</dbReference>
<accession>A0ABT8DNT9</accession>
<dbReference type="InterPro" id="IPR016166">
    <property type="entry name" value="FAD-bd_PCMH"/>
</dbReference>
<keyword evidence="7" id="KW-1185">Reference proteome</keyword>
<dbReference type="InterPro" id="IPR004113">
    <property type="entry name" value="FAD-bd_oxidored_4_C"/>
</dbReference>
<dbReference type="RefSeq" id="WP_290357037.1">
    <property type="nucleotide sequence ID" value="NZ_JAUHHC010000001.1"/>
</dbReference>
<dbReference type="InterPro" id="IPR036318">
    <property type="entry name" value="FAD-bd_PCMH-like_sf"/>
</dbReference>
<dbReference type="SUPFAM" id="SSF55103">
    <property type="entry name" value="FAD-linked oxidases, C-terminal domain"/>
    <property type="match status" value="1"/>
</dbReference>
<sequence>MSGSDWLAEAHRICGAEFVVDGPAIEPRYLQPARYAPGRAAGLVRPATTAQAAALLRLAAAHDLTLVIQGAHTGLVRAATPSDQRRHLLLSTERLREVFDFDPLDRTLRVSAGYRLSEVNERMAGHGLQFAIDLSADPSIGGMLAHNTGGTRMLRHGDVRANTLGLTALLADGTLLQAGRGLQKDNAGLALQHLFIGSSGALGLICEATLRLQPQPRQRAVALVAPRDLDAVFPLYREVMGGELAGLVSAFEGISRPALAAALAHVGDPGRLFDGRLPEYALLIELASELLAARLDLAALLQDWLEQQLGGERVVDAVLGADEQLWALRHAISEGLREQGAVIGFDISLPRRHFMRFRAEAAAWLAREFPAARVADFGHLGDGGLHFNLVWPRAEPPLSAQDLARLREGVYAINAALGGSFSAEHGVGPQIQAGYRQWTDAHTQRLAGGVERLFDPEARLGLTRFGPER</sequence>
<dbReference type="PANTHER" id="PTHR43716">
    <property type="entry name" value="D-2-HYDROXYGLUTARATE DEHYDROGENASE, MITOCHONDRIAL"/>
    <property type="match status" value="1"/>
</dbReference>
<dbReference type="PANTHER" id="PTHR43716:SF1">
    <property type="entry name" value="D-2-HYDROXYGLUTARATE DEHYDROGENASE, MITOCHONDRIAL"/>
    <property type="match status" value="1"/>
</dbReference>
<dbReference type="Gene3D" id="3.30.70.2190">
    <property type="match status" value="1"/>
</dbReference>
<comment type="caution">
    <text evidence="6">The sequence shown here is derived from an EMBL/GenBank/DDBJ whole genome shotgun (WGS) entry which is preliminary data.</text>
</comment>
<dbReference type="Proteomes" id="UP001228044">
    <property type="component" value="Unassembled WGS sequence"/>
</dbReference>
<dbReference type="EMBL" id="JAUHHC010000001">
    <property type="protein sequence ID" value="MDN3918705.1"/>
    <property type="molecule type" value="Genomic_DNA"/>
</dbReference>
<evidence type="ECO:0000256" key="3">
    <source>
        <dbReference type="ARBA" id="ARBA00022827"/>
    </source>
</evidence>
<dbReference type="Gene3D" id="3.30.70.2740">
    <property type="match status" value="1"/>
</dbReference>
<dbReference type="PROSITE" id="PS51387">
    <property type="entry name" value="FAD_PCMH"/>
    <property type="match status" value="1"/>
</dbReference>
<name>A0ABT8DNT9_9BURK</name>
<evidence type="ECO:0000313" key="7">
    <source>
        <dbReference type="Proteomes" id="UP001228044"/>
    </source>
</evidence>
<keyword evidence="4" id="KW-0560">Oxidoreductase</keyword>
<dbReference type="InterPro" id="IPR051264">
    <property type="entry name" value="FAD-oxidored/transferase_4"/>
</dbReference>
<dbReference type="Gene3D" id="3.30.465.10">
    <property type="match status" value="1"/>
</dbReference>
<evidence type="ECO:0000313" key="6">
    <source>
        <dbReference type="EMBL" id="MDN3918705.1"/>
    </source>
</evidence>
<evidence type="ECO:0000256" key="4">
    <source>
        <dbReference type="ARBA" id="ARBA00023002"/>
    </source>
</evidence>
<protein>
    <submittedName>
        <fullName evidence="6">FAD-binding oxidoreductase</fullName>
    </submittedName>
</protein>
<feature type="domain" description="FAD-binding PCMH-type" evidence="5">
    <location>
        <begin position="36"/>
        <end position="215"/>
    </location>
</feature>
<dbReference type="Pfam" id="PF02913">
    <property type="entry name" value="FAD-oxidase_C"/>
    <property type="match status" value="1"/>
</dbReference>
<comment type="cofactor">
    <cofactor evidence="1">
        <name>FAD</name>
        <dbReference type="ChEBI" id="CHEBI:57692"/>
    </cofactor>
</comment>
<keyword evidence="3" id="KW-0274">FAD</keyword>
<evidence type="ECO:0000259" key="5">
    <source>
        <dbReference type="PROSITE" id="PS51387"/>
    </source>
</evidence>
<evidence type="ECO:0000256" key="2">
    <source>
        <dbReference type="ARBA" id="ARBA00022630"/>
    </source>
</evidence>
<organism evidence="6 7">
    <name type="scientific">Roseateles violae</name>
    <dbReference type="NCBI Taxonomy" id="3058042"/>
    <lineage>
        <taxon>Bacteria</taxon>
        <taxon>Pseudomonadati</taxon>
        <taxon>Pseudomonadota</taxon>
        <taxon>Betaproteobacteria</taxon>
        <taxon>Burkholderiales</taxon>
        <taxon>Sphaerotilaceae</taxon>
        <taxon>Roseateles</taxon>
    </lineage>
</organism>
<gene>
    <name evidence="6" type="ORF">QWJ38_00305</name>
</gene>
<reference evidence="6 7" key="1">
    <citation type="submission" date="2023-06" db="EMBL/GenBank/DDBJ databases">
        <title>Pelomonas sp. PFR6 16S ribosomal RNA gene Genome sequencing and assembly.</title>
        <authorList>
            <person name="Woo H."/>
        </authorList>
    </citation>
    <scope>NUCLEOTIDE SEQUENCE [LARGE SCALE GENOMIC DNA]</scope>
    <source>
        <strain evidence="6 7">PFR6</strain>
    </source>
</reference>
<dbReference type="SUPFAM" id="SSF56176">
    <property type="entry name" value="FAD-binding/transporter-associated domain-like"/>
    <property type="match status" value="1"/>
</dbReference>
<proteinExistence type="predicted"/>